<proteinExistence type="predicted"/>
<evidence type="ECO:0000313" key="2">
    <source>
        <dbReference type="EMBL" id="QAX97721.1"/>
    </source>
</evidence>
<dbReference type="EMBL" id="MH791398">
    <property type="protein sequence ID" value="QAX97721.1"/>
    <property type="molecule type" value="Genomic_DNA"/>
</dbReference>
<organism evidence="2 3">
    <name type="scientific">Aeromonas phage Asswx_1</name>
    <dbReference type="NCBI Taxonomy" id="2419739"/>
    <lineage>
        <taxon>Viruses</taxon>
        <taxon>Duplodnaviria</taxon>
        <taxon>Heunggongvirae</taxon>
        <taxon>Uroviricota</taxon>
        <taxon>Caudoviricetes</taxon>
        <taxon>Pantevenvirales</taxon>
        <taxon>Straboviridae</taxon>
        <taxon>Emmerichvirinae</taxon>
        <taxon>Ceceduovirus</taxon>
        <taxon>Ceceduovirus aszj</taxon>
    </lineage>
</organism>
<protein>
    <submittedName>
        <fullName evidence="2">Uncharacterized protein</fullName>
    </submittedName>
</protein>
<evidence type="ECO:0000256" key="1">
    <source>
        <dbReference type="SAM" id="MobiDB-lite"/>
    </source>
</evidence>
<name>A0A411B7X6_9CAUD</name>
<gene>
    <name evidence="2" type="ORF">ASswx1_75</name>
</gene>
<reference evidence="2 3" key="1">
    <citation type="submission" date="2018-08" db="EMBL/GenBank/DDBJ databases">
        <title>Asswx_1, Complete genome sequences of 3 novel enterobacteria, Pakpunavirus like phages.</title>
        <authorList>
            <person name="Yuan S."/>
            <person name="Ma Y."/>
            <person name="Liu Q."/>
        </authorList>
    </citation>
    <scope>NUCLEOTIDE SEQUENCE [LARGE SCALE GENOMIC DNA]</scope>
</reference>
<sequence>MFSFFRKIDPKAAAMVQYMDTHPTGDIFGDTPRTVFFEGFHLGFSCDAEGKPRSIFLNKSNTNGGTTCIEIFDINNNKKEIKALDNARHRALKRYNNHTQEKAQAKRQEALDSLEV</sequence>
<accession>A0A411B7X6</accession>
<dbReference type="Proteomes" id="UP000289219">
    <property type="component" value="Segment"/>
</dbReference>
<feature type="compositionally biased region" description="Basic and acidic residues" evidence="1">
    <location>
        <begin position="99"/>
        <end position="110"/>
    </location>
</feature>
<evidence type="ECO:0000313" key="3">
    <source>
        <dbReference type="Proteomes" id="UP000289219"/>
    </source>
</evidence>
<feature type="region of interest" description="Disordered" evidence="1">
    <location>
        <begin position="95"/>
        <end position="116"/>
    </location>
</feature>